<organism evidence="2">
    <name type="scientific">Photinus pyralis</name>
    <name type="common">Common eastern firefly</name>
    <name type="synonym">Lampyris pyralis</name>
    <dbReference type="NCBI Taxonomy" id="7054"/>
    <lineage>
        <taxon>Eukaryota</taxon>
        <taxon>Metazoa</taxon>
        <taxon>Ecdysozoa</taxon>
        <taxon>Arthropoda</taxon>
        <taxon>Hexapoda</taxon>
        <taxon>Insecta</taxon>
        <taxon>Pterygota</taxon>
        <taxon>Neoptera</taxon>
        <taxon>Endopterygota</taxon>
        <taxon>Coleoptera</taxon>
        <taxon>Polyphaga</taxon>
        <taxon>Elateriformia</taxon>
        <taxon>Elateroidea</taxon>
        <taxon>Lampyridae</taxon>
        <taxon>Lampyrinae</taxon>
        <taxon>Photinus</taxon>
    </lineage>
</organism>
<feature type="compositionally biased region" description="Basic and acidic residues" evidence="1">
    <location>
        <begin position="9"/>
        <end position="28"/>
    </location>
</feature>
<feature type="region of interest" description="Disordered" evidence="1">
    <location>
        <begin position="1"/>
        <end position="28"/>
    </location>
</feature>
<protein>
    <submittedName>
        <fullName evidence="2">Uncharacterized protein</fullName>
    </submittedName>
</protein>
<proteinExistence type="predicted"/>
<dbReference type="EMBL" id="GEZM01076728">
    <property type="protein sequence ID" value="JAV63697.1"/>
    <property type="molecule type" value="Transcribed_RNA"/>
</dbReference>
<name>A0A1Y1KXS1_PHOPY</name>
<sequence length="145" mass="17146">MNSRHRSDRKPSEDRSRRRKREVSELRRVRSRSLRHRCHDSRDTHNCNCKNRNEDPKDARIRNFEAMVNQILSREQPINAGANAQPFVRMAVKGDCIPEFMPGKPNQSVAKWVNKIDQLSLVNRWDENTTIQLMQNRLSGLARKW</sequence>
<accession>A0A1Y1KXS1</accession>
<evidence type="ECO:0000313" key="2">
    <source>
        <dbReference type="EMBL" id="JAV63697.1"/>
    </source>
</evidence>
<reference evidence="2" key="1">
    <citation type="journal article" date="2016" name="Sci. Rep.">
        <title>Molecular characterization of firefly nuptial gifts: a multi-omics approach sheds light on postcopulatory sexual selection.</title>
        <authorList>
            <person name="Al-Wathiqui N."/>
            <person name="Fallon T.R."/>
            <person name="South A."/>
            <person name="Weng J.K."/>
            <person name="Lewis S.M."/>
        </authorList>
    </citation>
    <scope>NUCLEOTIDE SEQUENCE</scope>
</reference>
<evidence type="ECO:0000256" key="1">
    <source>
        <dbReference type="SAM" id="MobiDB-lite"/>
    </source>
</evidence>
<dbReference type="AlphaFoldDB" id="A0A1Y1KXS1"/>